<dbReference type="RefSeq" id="WP_108841065.1">
    <property type="nucleotide sequence ID" value="NZ_ONZI01000001.1"/>
</dbReference>
<evidence type="ECO:0000313" key="7">
    <source>
        <dbReference type="EMBL" id="SPJ32164.1"/>
    </source>
</evidence>
<evidence type="ECO:0000259" key="6">
    <source>
        <dbReference type="Pfam" id="PF00171"/>
    </source>
</evidence>
<dbReference type="InterPro" id="IPR016163">
    <property type="entry name" value="Ald_DH_C"/>
</dbReference>
<dbReference type="InterPro" id="IPR016162">
    <property type="entry name" value="Ald_DH_N"/>
</dbReference>
<dbReference type="EC" id="1.2.1.67" evidence="7"/>
<keyword evidence="8" id="KW-1185">Reference proteome</keyword>
<dbReference type="InterPro" id="IPR015590">
    <property type="entry name" value="Aldehyde_DH_dom"/>
</dbReference>
<dbReference type="GO" id="GO:0050608">
    <property type="term" value="F:vanillin dehydrogenase activity"/>
    <property type="evidence" value="ECO:0007669"/>
    <property type="project" value="UniProtKB-EC"/>
</dbReference>
<protein>
    <submittedName>
        <fullName evidence="7">Vanillin dehydrogenase</fullName>
        <ecNumber evidence="7">1.2.1.67</ecNumber>
    </submittedName>
</protein>
<reference evidence="8" key="1">
    <citation type="submission" date="2018-03" db="EMBL/GenBank/DDBJ databases">
        <authorList>
            <person name="Navarro De La Torre S."/>
        </authorList>
    </citation>
    <scope>NUCLEOTIDE SEQUENCE [LARGE SCALE GENOMIC DNA]</scope>
    <source>
        <strain evidence="8">EAod3</strain>
    </source>
</reference>
<dbReference type="FunFam" id="3.40.309.10:FF:000010">
    <property type="entry name" value="Gamma-aminobutyraldehyde dehydrogenase"/>
    <property type="match status" value="1"/>
</dbReference>
<dbReference type="Pfam" id="PF00171">
    <property type="entry name" value="Aldedh"/>
    <property type="match status" value="1"/>
</dbReference>
<dbReference type="AlphaFoldDB" id="A0A2R8CHC1"/>
<accession>A0A2R8CHC1</accession>
<dbReference type="OrthoDB" id="9812625at2"/>
<dbReference type="Gene3D" id="3.40.605.10">
    <property type="entry name" value="Aldehyde Dehydrogenase, Chain A, domain 1"/>
    <property type="match status" value="1"/>
</dbReference>
<dbReference type="SUPFAM" id="SSF53720">
    <property type="entry name" value="ALDH-like"/>
    <property type="match status" value="1"/>
</dbReference>
<evidence type="ECO:0000256" key="1">
    <source>
        <dbReference type="ARBA" id="ARBA00009986"/>
    </source>
</evidence>
<dbReference type="InterPro" id="IPR016161">
    <property type="entry name" value="Ald_DH/histidinol_DH"/>
</dbReference>
<comment type="similarity">
    <text evidence="1 5">Belongs to the aldehyde dehydrogenase family.</text>
</comment>
<evidence type="ECO:0000256" key="4">
    <source>
        <dbReference type="PROSITE-ProRule" id="PRU10007"/>
    </source>
</evidence>
<keyword evidence="2 5" id="KW-0560">Oxidoreductase</keyword>
<feature type="domain" description="Aldehyde dehydrogenase" evidence="6">
    <location>
        <begin position="17"/>
        <end position="470"/>
    </location>
</feature>
<proteinExistence type="inferred from homology"/>
<keyword evidence="3" id="KW-0520">NAD</keyword>
<feature type="active site" evidence="4">
    <location>
        <position position="250"/>
    </location>
</feature>
<evidence type="ECO:0000256" key="2">
    <source>
        <dbReference type="ARBA" id="ARBA00023002"/>
    </source>
</evidence>
<organism evidence="7 8">
    <name type="scientific">Kushneria phyllosphaerae</name>
    <dbReference type="NCBI Taxonomy" id="2100822"/>
    <lineage>
        <taxon>Bacteria</taxon>
        <taxon>Pseudomonadati</taxon>
        <taxon>Pseudomonadota</taxon>
        <taxon>Gammaproteobacteria</taxon>
        <taxon>Oceanospirillales</taxon>
        <taxon>Halomonadaceae</taxon>
        <taxon>Kushneria</taxon>
    </lineage>
</organism>
<dbReference type="EMBL" id="ONZI01000001">
    <property type="protein sequence ID" value="SPJ32164.1"/>
    <property type="molecule type" value="Genomic_DNA"/>
</dbReference>
<dbReference type="CDD" id="cd07105">
    <property type="entry name" value="ALDH_SaliADH"/>
    <property type="match status" value="1"/>
</dbReference>
<gene>
    <name evidence="7" type="primary">vdh</name>
    <name evidence="7" type="ORF">KSP9073_00164</name>
</gene>
<name>A0A2R8CHC1_9GAMM</name>
<evidence type="ECO:0000313" key="8">
    <source>
        <dbReference type="Proteomes" id="UP000244934"/>
    </source>
</evidence>
<dbReference type="PANTHER" id="PTHR42986:SF1">
    <property type="entry name" value="BENZALDEHYDE DEHYDROGENASE YFMT"/>
    <property type="match status" value="1"/>
</dbReference>
<dbReference type="Gene3D" id="3.40.309.10">
    <property type="entry name" value="Aldehyde Dehydrogenase, Chain A, domain 2"/>
    <property type="match status" value="1"/>
</dbReference>
<dbReference type="PANTHER" id="PTHR42986">
    <property type="entry name" value="BENZALDEHYDE DEHYDROGENASE YFMT"/>
    <property type="match status" value="1"/>
</dbReference>
<dbReference type="PROSITE" id="PS00687">
    <property type="entry name" value="ALDEHYDE_DEHYDR_GLU"/>
    <property type="match status" value="1"/>
</dbReference>
<evidence type="ECO:0000256" key="5">
    <source>
        <dbReference type="RuleBase" id="RU003345"/>
    </source>
</evidence>
<sequence length="482" mass="51175">MNLELLIGGQARPARRQATFERRNPLDDTVVTRAAAATLDDAVAAVEAAQNAFKRWSQTGPGERRMKLLAAADRMEARQDEFIERMVNETGATPGWAGFNVMVAAGMLREAASLTTQVGGDVIPSNVPDNLAMGMRVPCGVVLGIAPWNAPIILATRAIATPLACGNTVILKASEQCPATHHLIGEVLVEAGLNDGIVNVITNAPDQAAEVVNALIDHPCVRRINFTGSTHVGRMVGERAARNLKPALLELGGKAPMLVLEDADLDAAVEAAAFGAFFNQGQICMSTERLVVVEAIADAFAEKLARKVAGLRAGDPRDANNALGTLINRASGDKLNALLDDAEGKGARRLTGGRAEGVIMQPTLVDGVTDTMRLYREESFGPVVALIRVADEAEAIRVANDSEYGLSAAVFGRDTARAMRVAGQIESGICHINSSTVHDEPQMPFGGVKDSGYGRFGGRAGIESFTDLRWMTVQLGPRHYPI</sequence>
<evidence type="ECO:0000256" key="3">
    <source>
        <dbReference type="ARBA" id="ARBA00023027"/>
    </source>
</evidence>
<dbReference type="InterPro" id="IPR029510">
    <property type="entry name" value="Ald_DH_CS_GLU"/>
</dbReference>
<dbReference type="Proteomes" id="UP000244934">
    <property type="component" value="Unassembled WGS sequence"/>
</dbReference>